<sequence length="471" mass="52234">MFNNRIIAIFIILLISTMSISPIMATELSNESNLTSSEIQEDSLDSNDVSLENDDVKSSENSDETVEGYFFITLFNTTDKPNEIDSNNSTASHSYGDYIPSGEEQFSWNGSLNKSMIINLIGEENYNNPQWSITNMRMDLINAIISYPEAMIEYLSETGNLDNLFKDNNTQQAMNTIIIKDYLMPYLKNFENATYEFALDDNSPIFYPYVIKKDTDGLIHVDGSIIFDLIFNISYSNNEVTDGEWFEIKNETTNTTRLLDNNTLEVTVTNTLFFQQNHTLNTSEYLINFASINDLRNNISTESLVNSFLTVLDPSYSNTSSSYVIYIPLGDEPSGDNDTNGTGNGTDVPGLNDTNNTGNGTDVPGLNDTNNTGNGTDVPGLNDTNNTGNSDLNESTNSTTNETIDSNGTVIDNSSNLDDSQFKENNENIENETSVMISMPKTGDAIALLLIVLLFALLMAGLKIRKDKNDN</sequence>
<proteinExistence type="predicted"/>
<feature type="transmembrane region" description="Helical" evidence="2">
    <location>
        <begin position="445"/>
        <end position="462"/>
    </location>
</feature>
<evidence type="ECO:0000313" key="3">
    <source>
        <dbReference type="EMBL" id="PWB84822.1"/>
    </source>
</evidence>
<dbReference type="RefSeq" id="WP_133241512.1">
    <property type="nucleotide sequence ID" value="NZ_MZGU01000007.1"/>
</dbReference>
<feature type="compositionally biased region" description="Low complexity" evidence="1">
    <location>
        <begin position="336"/>
        <end position="377"/>
    </location>
</feature>
<organism evidence="3 4">
    <name type="scientific">Methanobrevibacter woesei</name>
    <dbReference type="NCBI Taxonomy" id="190976"/>
    <lineage>
        <taxon>Archaea</taxon>
        <taxon>Methanobacteriati</taxon>
        <taxon>Methanobacteriota</taxon>
        <taxon>Methanomada group</taxon>
        <taxon>Methanobacteria</taxon>
        <taxon>Methanobacteriales</taxon>
        <taxon>Methanobacteriaceae</taxon>
        <taxon>Methanobrevibacter</taxon>
    </lineage>
</organism>
<keyword evidence="4" id="KW-1185">Reference proteome</keyword>
<gene>
    <name evidence="3" type="ORF">MBBWO_15880</name>
</gene>
<feature type="compositionally biased region" description="Low complexity" evidence="1">
    <location>
        <begin position="389"/>
        <end position="407"/>
    </location>
</feature>
<dbReference type="AlphaFoldDB" id="A0A2U1S5P5"/>
<protein>
    <submittedName>
        <fullName evidence="3">Uncharacterized protein</fullName>
    </submittedName>
</protein>
<feature type="region of interest" description="Disordered" evidence="1">
    <location>
        <begin position="333"/>
        <end position="419"/>
    </location>
</feature>
<dbReference type="EMBL" id="MZGU01000007">
    <property type="protein sequence ID" value="PWB84822.1"/>
    <property type="molecule type" value="Genomic_DNA"/>
</dbReference>
<feature type="compositionally biased region" description="Polar residues" evidence="1">
    <location>
        <begin position="408"/>
        <end position="419"/>
    </location>
</feature>
<evidence type="ECO:0000313" key="4">
    <source>
        <dbReference type="Proteomes" id="UP000245577"/>
    </source>
</evidence>
<keyword evidence="2" id="KW-0472">Membrane</keyword>
<keyword evidence="2" id="KW-1133">Transmembrane helix</keyword>
<evidence type="ECO:0000256" key="1">
    <source>
        <dbReference type="SAM" id="MobiDB-lite"/>
    </source>
</evidence>
<feature type="region of interest" description="Disordered" evidence="1">
    <location>
        <begin position="34"/>
        <end position="62"/>
    </location>
</feature>
<reference evidence="3 4" key="1">
    <citation type="submission" date="2017-03" db="EMBL/GenBank/DDBJ databases">
        <title>Genome sequence of Methanobrevibacter wosei.</title>
        <authorList>
            <person name="Poehlein A."/>
            <person name="Seedorf H."/>
            <person name="Daniel R."/>
        </authorList>
    </citation>
    <scope>NUCLEOTIDE SEQUENCE [LARGE SCALE GENOMIC DNA]</scope>
    <source>
        <strain evidence="3 4">DSM 11979</strain>
    </source>
</reference>
<dbReference type="Proteomes" id="UP000245577">
    <property type="component" value="Unassembled WGS sequence"/>
</dbReference>
<name>A0A2U1S5P5_9EURY</name>
<keyword evidence="2" id="KW-0812">Transmembrane</keyword>
<accession>A0A2U1S5P5</accession>
<comment type="caution">
    <text evidence="3">The sequence shown here is derived from an EMBL/GenBank/DDBJ whole genome shotgun (WGS) entry which is preliminary data.</text>
</comment>
<evidence type="ECO:0000256" key="2">
    <source>
        <dbReference type="SAM" id="Phobius"/>
    </source>
</evidence>